<dbReference type="OrthoDB" id="689350at2759"/>
<evidence type="ECO:0000313" key="8">
    <source>
        <dbReference type="EMBL" id="PIA52754.1"/>
    </source>
</evidence>
<keyword evidence="1" id="KW-0488">Methylation</keyword>
<dbReference type="PROSITE" id="PS50846">
    <property type="entry name" value="HMA_2"/>
    <property type="match status" value="1"/>
</dbReference>
<gene>
    <name evidence="8" type="ORF">AQUCO_01000550v1</name>
</gene>
<dbReference type="PANTHER" id="PTHR45811">
    <property type="entry name" value="COPPER TRANSPORT PROTEIN FAMILY-RELATED"/>
    <property type="match status" value="1"/>
</dbReference>
<evidence type="ECO:0000259" key="7">
    <source>
        <dbReference type="PROSITE" id="PS50846"/>
    </source>
</evidence>
<comment type="similarity">
    <text evidence="5">Belongs to the HIPP family.</text>
</comment>
<proteinExistence type="inferred from homology"/>
<keyword evidence="3" id="KW-0449">Lipoprotein</keyword>
<dbReference type="PANTHER" id="PTHR45811:SF13">
    <property type="entry name" value="OS04G0661100 PROTEIN"/>
    <property type="match status" value="1"/>
</dbReference>
<dbReference type="GO" id="GO:0046872">
    <property type="term" value="F:metal ion binding"/>
    <property type="evidence" value="ECO:0007669"/>
    <property type="project" value="UniProtKB-KW"/>
</dbReference>
<organism evidence="8 9">
    <name type="scientific">Aquilegia coerulea</name>
    <name type="common">Rocky mountain columbine</name>
    <dbReference type="NCBI Taxonomy" id="218851"/>
    <lineage>
        <taxon>Eukaryota</taxon>
        <taxon>Viridiplantae</taxon>
        <taxon>Streptophyta</taxon>
        <taxon>Embryophyta</taxon>
        <taxon>Tracheophyta</taxon>
        <taxon>Spermatophyta</taxon>
        <taxon>Magnoliopsida</taxon>
        <taxon>Ranunculales</taxon>
        <taxon>Ranunculaceae</taxon>
        <taxon>Thalictroideae</taxon>
        <taxon>Aquilegia</taxon>
    </lineage>
</organism>
<dbReference type="InterPro" id="IPR036163">
    <property type="entry name" value="HMA_dom_sf"/>
</dbReference>
<dbReference type="InParanoid" id="A0A2G5EAH0"/>
<evidence type="ECO:0000256" key="2">
    <source>
        <dbReference type="ARBA" id="ARBA00022723"/>
    </source>
</evidence>
<sequence>MVQKTVLKVNISCQKCKKQILKAVTGLQGVDKVEVDTAKSTLSVTGDADPYKIIGRLRKTKKFVEIVTIGPPPPPPKPGTGGDQKKTEEQKKAPEKYPELHAHFYPHHPCQVCDQYGPSCSIM</sequence>
<evidence type="ECO:0000256" key="5">
    <source>
        <dbReference type="ARBA" id="ARBA00024045"/>
    </source>
</evidence>
<evidence type="ECO:0000256" key="1">
    <source>
        <dbReference type="ARBA" id="ARBA00022481"/>
    </source>
</evidence>
<evidence type="ECO:0000256" key="4">
    <source>
        <dbReference type="ARBA" id="ARBA00023289"/>
    </source>
</evidence>
<name>A0A2G5EAH0_AQUCA</name>
<evidence type="ECO:0000313" key="9">
    <source>
        <dbReference type="Proteomes" id="UP000230069"/>
    </source>
</evidence>
<dbReference type="Pfam" id="PF00403">
    <property type="entry name" value="HMA"/>
    <property type="match status" value="1"/>
</dbReference>
<reference evidence="8 9" key="1">
    <citation type="submission" date="2017-09" db="EMBL/GenBank/DDBJ databases">
        <title>WGS assembly of Aquilegia coerulea Goldsmith.</title>
        <authorList>
            <person name="Hodges S."/>
            <person name="Kramer E."/>
            <person name="Nordborg M."/>
            <person name="Tomkins J."/>
            <person name="Borevitz J."/>
            <person name="Derieg N."/>
            <person name="Yan J."/>
            <person name="Mihaltcheva S."/>
            <person name="Hayes R.D."/>
            <person name="Rokhsar D."/>
        </authorList>
    </citation>
    <scope>NUCLEOTIDE SEQUENCE [LARGE SCALE GENOMIC DNA]</scope>
    <source>
        <strain evidence="9">cv. Goldsmith</strain>
    </source>
</reference>
<dbReference type="Proteomes" id="UP000230069">
    <property type="component" value="Unassembled WGS sequence"/>
</dbReference>
<dbReference type="CDD" id="cd00371">
    <property type="entry name" value="HMA"/>
    <property type="match status" value="1"/>
</dbReference>
<feature type="region of interest" description="Disordered" evidence="6">
    <location>
        <begin position="67"/>
        <end position="96"/>
    </location>
</feature>
<dbReference type="SUPFAM" id="SSF55008">
    <property type="entry name" value="HMA, heavy metal-associated domain"/>
    <property type="match status" value="1"/>
</dbReference>
<keyword evidence="2" id="KW-0479">Metal-binding</keyword>
<keyword evidence="9" id="KW-1185">Reference proteome</keyword>
<evidence type="ECO:0000256" key="3">
    <source>
        <dbReference type="ARBA" id="ARBA00023288"/>
    </source>
</evidence>
<dbReference type="AlphaFoldDB" id="A0A2G5EAH0"/>
<dbReference type="Gene3D" id="3.30.70.100">
    <property type="match status" value="1"/>
</dbReference>
<keyword evidence="4" id="KW-0636">Prenylation</keyword>
<accession>A0A2G5EAH0</accession>
<dbReference type="EMBL" id="KZ305027">
    <property type="protein sequence ID" value="PIA52754.1"/>
    <property type="molecule type" value="Genomic_DNA"/>
</dbReference>
<feature type="domain" description="HMA" evidence="7">
    <location>
        <begin position="2"/>
        <end position="65"/>
    </location>
</feature>
<protein>
    <recommendedName>
        <fullName evidence="7">HMA domain-containing protein</fullName>
    </recommendedName>
</protein>
<evidence type="ECO:0000256" key="6">
    <source>
        <dbReference type="SAM" id="MobiDB-lite"/>
    </source>
</evidence>
<dbReference type="InterPro" id="IPR006121">
    <property type="entry name" value="HMA_dom"/>
</dbReference>
<dbReference type="STRING" id="218851.A0A2G5EAH0"/>
<feature type="compositionally biased region" description="Basic and acidic residues" evidence="6">
    <location>
        <begin position="83"/>
        <end position="96"/>
    </location>
</feature>
<dbReference type="InterPro" id="IPR051863">
    <property type="entry name" value="HIPP"/>
</dbReference>
<dbReference type="FunCoup" id="A0A2G5EAH0">
    <property type="interactions" value="44"/>
</dbReference>